<evidence type="ECO:0000313" key="2">
    <source>
        <dbReference type="EMBL" id="VAW76106.1"/>
    </source>
</evidence>
<dbReference type="EMBL" id="UOFM01000162">
    <property type="protein sequence ID" value="VAW76106.1"/>
    <property type="molecule type" value="Genomic_DNA"/>
</dbReference>
<feature type="non-terminal residue" evidence="2">
    <location>
        <position position="1"/>
    </location>
</feature>
<name>A0A3B0Z5Y1_9ZZZZ</name>
<keyword evidence="1" id="KW-0812">Transmembrane</keyword>
<gene>
    <name evidence="2" type="ORF">MNBD_GAMMA14-1788</name>
</gene>
<protein>
    <submittedName>
        <fullName evidence="2">Uncharacterized protein</fullName>
    </submittedName>
</protein>
<keyword evidence="1" id="KW-1133">Transmembrane helix</keyword>
<proteinExistence type="predicted"/>
<feature type="transmembrane region" description="Helical" evidence="1">
    <location>
        <begin position="6"/>
        <end position="27"/>
    </location>
</feature>
<reference evidence="2" key="1">
    <citation type="submission" date="2018-06" db="EMBL/GenBank/DDBJ databases">
        <authorList>
            <person name="Zhirakovskaya E."/>
        </authorList>
    </citation>
    <scope>NUCLEOTIDE SEQUENCE</scope>
</reference>
<dbReference type="AlphaFoldDB" id="A0A3B0Z5Y1"/>
<keyword evidence="1" id="KW-0472">Membrane</keyword>
<sequence>RLFHTAPIGIMDWVYILAVGLVIYLVIGAEKTLRQRFQA</sequence>
<evidence type="ECO:0000256" key="1">
    <source>
        <dbReference type="SAM" id="Phobius"/>
    </source>
</evidence>
<accession>A0A3B0Z5Y1</accession>
<organism evidence="2">
    <name type="scientific">hydrothermal vent metagenome</name>
    <dbReference type="NCBI Taxonomy" id="652676"/>
    <lineage>
        <taxon>unclassified sequences</taxon>
        <taxon>metagenomes</taxon>
        <taxon>ecological metagenomes</taxon>
    </lineage>
</organism>